<sequence length="177" mass="20214">MRDYFKTTYTADEYKRLEDLKDAAMEQNKLLNSKLDQAMSDISKHGQTIASLEQEREALLWQIERTVDDKVELPQDVAEALQSYRDEGHDVDYIIRALSSFSHGTPLPRLQVIKAFAANNRGFDLINALVNGYTVEPTPRDKVKQLIEKWYTDPGDVTDAELYGLSDDIIELLQTTS</sequence>
<dbReference type="EMBL" id="JARLKZ010000005">
    <property type="protein sequence ID" value="MEC0239459.1"/>
    <property type="molecule type" value="Genomic_DNA"/>
</dbReference>
<dbReference type="Proteomes" id="UP001344632">
    <property type="component" value="Unassembled WGS sequence"/>
</dbReference>
<keyword evidence="3" id="KW-1185">Reference proteome</keyword>
<keyword evidence="1" id="KW-0175">Coiled coil</keyword>
<dbReference type="RefSeq" id="WP_326086620.1">
    <property type="nucleotide sequence ID" value="NZ_JARLKZ010000005.1"/>
</dbReference>
<name>A0ABU6GJ91_9BACL</name>
<organism evidence="2 3">
    <name type="scientific">Paenibacillus dokdonensis</name>
    <dbReference type="NCBI Taxonomy" id="2567944"/>
    <lineage>
        <taxon>Bacteria</taxon>
        <taxon>Bacillati</taxon>
        <taxon>Bacillota</taxon>
        <taxon>Bacilli</taxon>
        <taxon>Bacillales</taxon>
        <taxon>Paenibacillaceae</taxon>
        <taxon>Paenibacillus</taxon>
    </lineage>
</organism>
<protein>
    <submittedName>
        <fullName evidence="2">Uncharacterized protein</fullName>
    </submittedName>
</protein>
<comment type="caution">
    <text evidence="2">The sequence shown here is derived from an EMBL/GenBank/DDBJ whole genome shotgun (WGS) entry which is preliminary data.</text>
</comment>
<evidence type="ECO:0000313" key="2">
    <source>
        <dbReference type="EMBL" id="MEC0239459.1"/>
    </source>
</evidence>
<feature type="coiled-coil region" evidence="1">
    <location>
        <begin position="14"/>
        <end position="69"/>
    </location>
</feature>
<gene>
    <name evidence="2" type="ORF">P4H66_06265</name>
</gene>
<accession>A0ABU6GJ91</accession>
<evidence type="ECO:0000313" key="3">
    <source>
        <dbReference type="Proteomes" id="UP001344632"/>
    </source>
</evidence>
<evidence type="ECO:0000256" key="1">
    <source>
        <dbReference type="SAM" id="Coils"/>
    </source>
</evidence>
<proteinExistence type="predicted"/>
<reference evidence="2 3" key="1">
    <citation type="submission" date="2023-03" db="EMBL/GenBank/DDBJ databases">
        <title>Bacillus Genome Sequencing.</title>
        <authorList>
            <person name="Dunlap C."/>
        </authorList>
    </citation>
    <scope>NUCLEOTIDE SEQUENCE [LARGE SCALE GENOMIC DNA]</scope>
    <source>
        <strain evidence="2 3">BD-525</strain>
    </source>
</reference>